<accession>A0A3A9ZTN9</accession>
<dbReference type="OrthoDB" id="4823039at2"/>
<dbReference type="Gene3D" id="1.10.357.10">
    <property type="entry name" value="Tetracycline Repressor, domain 2"/>
    <property type="match status" value="1"/>
</dbReference>
<dbReference type="Proteomes" id="UP000279968">
    <property type="component" value="Unassembled WGS sequence"/>
</dbReference>
<dbReference type="AlphaFoldDB" id="A0A3A9ZTN9"/>
<evidence type="ECO:0000256" key="2">
    <source>
        <dbReference type="ARBA" id="ARBA00023125"/>
    </source>
</evidence>
<sequence>MGSGYHSPRRAVAAAATRAAILTNARALFLEHGYAAVTVGDIAKAARVAVPTVYASAGGKSGILSALLQPAVEDSSVGETLAAVAAADDPRRVVDLAAEGTRRDHERHWETLYGLLRHAPGEAAAREVIDAGIGSYLDALAAVADRLAALGGLAPGIDRAEALDLLWFHLGQPAWFTLVGDRGWTFDRAQSWLAAAARRALLTDPDGVRTRP</sequence>
<gene>
    <name evidence="6" type="ORF">D7193_29905</name>
</gene>
<evidence type="ECO:0000256" key="1">
    <source>
        <dbReference type="ARBA" id="ARBA00023015"/>
    </source>
</evidence>
<dbReference type="PANTHER" id="PTHR30055">
    <property type="entry name" value="HTH-TYPE TRANSCRIPTIONAL REGULATOR RUTR"/>
    <property type="match status" value="1"/>
</dbReference>
<evidence type="ECO:0000313" key="6">
    <source>
        <dbReference type="EMBL" id="RKN51560.1"/>
    </source>
</evidence>
<reference evidence="6 7" key="1">
    <citation type="journal article" date="2015" name="Int. J. Syst. Evol. Microbiol.">
        <title>Micromonospora costi sp. nov., isolated from a leaf of Costus speciosus.</title>
        <authorList>
            <person name="Thawai C."/>
        </authorList>
    </citation>
    <scope>NUCLEOTIDE SEQUENCE [LARGE SCALE GENOMIC DNA]</scope>
    <source>
        <strain evidence="6 7">CS1-12</strain>
    </source>
</reference>
<dbReference type="InterPro" id="IPR009057">
    <property type="entry name" value="Homeodomain-like_sf"/>
</dbReference>
<organism evidence="6 7">
    <name type="scientific">Micromonospora costi</name>
    <dbReference type="NCBI Taxonomy" id="1530042"/>
    <lineage>
        <taxon>Bacteria</taxon>
        <taxon>Bacillati</taxon>
        <taxon>Actinomycetota</taxon>
        <taxon>Actinomycetes</taxon>
        <taxon>Micromonosporales</taxon>
        <taxon>Micromonosporaceae</taxon>
        <taxon>Micromonospora</taxon>
    </lineage>
</organism>
<feature type="domain" description="HTH tetR-type" evidence="5">
    <location>
        <begin position="15"/>
        <end position="75"/>
    </location>
</feature>
<evidence type="ECO:0000313" key="7">
    <source>
        <dbReference type="Proteomes" id="UP000279968"/>
    </source>
</evidence>
<dbReference type="GO" id="GO:0000976">
    <property type="term" value="F:transcription cis-regulatory region binding"/>
    <property type="evidence" value="ECO:0007669"/>
    <property type="project" value="TreeGrafter"/>
</dbReference>
<proteinExistence type="predicted"/>
<dbReference type="RefSeq" id="WP_120782985.1">
    <property type="nucleotide sequence ID" value="NZ_JBHLUP010000009.1"/>
</dbReference>
<feature type="DNA-binding region" description="H-T-H motif" evidence="4">
    <location>
        <begin position="38"/>
        <end position="57"/>
    </location>
</feature>
<dbReference type="PROSITE" id="PS50977">
    <property type="entry name" value="HTH_TETR_2"/>
    <property type="match status" value="1"/>
</dbReference>
<evidence type="ECO:0000256" key="4">
    <source>
        <dbReference type="PROSITE-ProRule" id="PRU00335"/>
    </source>
</evidence>
<dbReference type="EMBL" id="RBAN01000007">
    <property type="protein sequence ID" value="RKN51560.1"/>
    <property type="molecule type" value="Genomic_DNA"/>
</dbReference>
<dbReference type="InterPro" id="IPR050109">
    <property type="entry name" value="HTH-type_TetR-like_transc_reg"/>
</dbReference>
<dbReference type="GO" id="GO:0003700">
    <property type="term" value="F:DNA-binding transcription factor activity"/>
    <property type="evidence" value="ECO:0007669"/>
    <property type="project" value="TreeGrafter"/>
</dbReference>
<dbReference type="InterPro" id="IPR001647">
    <property type="entry name" value="HTH_TetR"/>
</dbReference>
<dbReference type="SUPFAM" id="SSF46689">
    <property type="entry name" value="Homeodomain-like"/>
    <property type="match status" value="1"/>
</dbReference>
<dbReference type="PANTHER" id="PTHR30055:SF234">
    <property type="entry name" value="HTH-TYPE TRANSCRIPTIONAL REGULATOR BETI"/>
    <property type="match status" value="1"/>
</dbReference>
<keyword evidence="3" id="KW-0804">Transcription</keyword>
<keyword evidence="7" id="KW-1185">Reference proteome</keyword>
<evidence type="ECO:0000259" key="5">
    <source>
        <dbReference type="PROSITE" id="PS50977"/>
    </source>
</evidence>
<keyword evidence="2 4" id="KW-0238">DNA-binding</keyword>
<dbReference type="Pfam" id="PF00440">
    <property type="entry name" value="TetR_N"/>
    <property type="match status" value="1"/>
</dbReference>
<protein>
    <submittedName>
        <fullName evidence="6">TetR/AcrR family transcriptional regulator</fullName>
    </submittedName>
</protein>
<name>A0A3A9ZTN9_9ACTN</name>
<comment type="caution">
    <text evidence="6">The sequence shown here is derived from an EMBL/GenBank/DDBJ whole genome shotgun (WGS) entry which is preliminary data.</text>
</comment>
<evidence type="ECO:0000256" key="3">
    <source>
        <dbReference type="ARBA" id="ARBA00023163"/>
    </source>
</evidence>
<keyword evidence="1" id="KW-0805">Transcription regulation</keyword>